<organism evidence="2 3">
    <name type="scientific">Psilocybe cf. subviscida</name>
    <dbReference type="NCBI Taxonomy" id="2480587"/>
    <lineage>
        <taxon>Eukaryota</taxon>
        <taxon>Fungi</taxon>
        <taxon>Dikarya</taxon>
        <taxon>Basidiomycota</taxon>
        <taxon>Agaricomycotina</taxon>
        <taxon>Agaricomycetes</taxon>
        <taxon>Agaricomycetidae</taxon>
        <taxon>Agaricales</taxon>
        <taxon>Agaricineae</taxon>
        <taxon>Strophariaceae</taxon>
        <taxon>Psilocybe</taxon>
    </lineage>
</organism>
<sequence length="129" mass="14197">MDSSNEKTRKHHIFGHGRDKTASKPGLSSQPQPEALQPYGFPTPTHYPAHSHSHTPSHSPTHSHWPRVNNPVGPPRAPPNNRMSGPKNTIQFNRIDGSSNQDPKENKKVEDSKTGAKNDKKKGSGCVIQ</sequence>
<comment type="caution">
    <text evidence="2">The sequence shown here is derived from an EMBL/GenBank/DDBJ whole genome shotgun (WGS) entry which is preliminary data.</text>
</comment>
<evidence type="ECO:0000313" key="3">
    <source>
        <dbReference type="Proteomes" id="UP000567179"/>
    </source>
</evidence>
<evidence type="ECO:0000256" key="1">
    <source>
        <dbReference type="SAM" id="MobiDB-lite"/>
    </source>
</evidence>
<dbReference type="Proteomes" id="UP000567179">
    <property type="component" value="Unassembled WGS sequence"/>
</dbReference>
<name>A0A8H5ESC2_9AGAR</name>
<gene>
    <name evidence="2" type="ORF">D9619_007976</name>
</gene>
<dbReference type="EMBL" id="JAACJJ010000057">
    <property type="protein sequence ID" value="KAF5310615.1"/>
    <property type="molecule type" value="Genomic_DNA"/>
</dbReference>
<evidence type="ECO:0000313" key="2">
    <source>
        <dbReference type="EMBL" id="KAF5310615.1"/>
    </source>
</evidence>
<feature type="region of interest" description="Disordered" evidence="1">
    <location>
        <begin position="1"/>
        <end position="129"/>
    </location>
</feature>
<dbReference type="AlphaFoldDB" id="A0A8H5ESC2"/>
<accession>A0A8H5ESC2</accession>
<feature type="compositionally biased region" description="Polar residues" evidence="1">
    <location>
        <begin position="81"/>
        <end position="101"/>
    </location>
</feature>
<keyword evidence="3" id="KW-1185">Reference proteome</keyword>
<proteinExistence type="predicted"/>
<protein>
    <submittedName>
        <fullName evidence="2">Uncharacterized protein</fullName>
    </submittedName>
</protein>
<feature type="compositionally biased region" description="Basic and acidic residues" evidence="1">
    <location>
        <begin position="102"/>
        <end position="122"/>
    </location>
</feature>
<reference evidence="2 3" key="1">
    <citation type="journal article" date="2020" name="ISME J.">
        <title>Uncovering the hidden diversity of litter-decomposition mechanisms in mushroom-forming fungi.</title>
        <authorList>
            <person name="Floudas D."/>
            <person name="Bentzer J."/>
            <person name="Ahren D."/>
            <person name="Johansson T."/>
            <person name="Persson P."/>
            <person name="Tunlid A."/>
        </authorList>
    </citation>
    <scope>NUCLEOTIDE SEQUENCE [LARGE SCALE GENOMIC DNA]</scope>
    <source>
        <strain evidence="2 3">CBS 101986</strain>
    </source>
</reference>